<name>A0A1M7S761_9SPHN</name>
<organism evidence="3 4">
    <name type="scientific">Erythrobacter sanguineus</name>
    <dbReference type="NCBI Taxonomy" id="198312"/>
    <lineage>
        <taxon>Bacteria</taxon>
        <taxon>Pseudomonadati</taxon>
        <taxon>Pseudomonadota</taxon>
        <taxon>Alphaproteobacteria</taxon>
        <taxon>Sphingomonadales</taxon>
        <taxon>Erythrobacteraceae</taxon>
        <taxon>Erythrobacter/Porphyrobacter group</taxon>
        <taxon>Erythrobacter</taxon>
    </lineage>
</organism>
<dbReference type="Proteomes" id="UP000184391">
    <property type="component" value="Unassembled WGS sequence"/>
</dbReference>
<comment type="similarity">
    <text evidence="1">Belongs to the ComF/GntX family.</text>
</comment>
<evidence type="ECO:0000313" key="3">
    <source>
        <dbReference type="EMBL" id="SHN54306.1"/>
    </source>
</evidence>
<dbReference type="EMBL" id="FRDF01000005">
    <property type="protein sequence ID" value="SHN54306.1"/>
    <property type="molecule type" value="Genomic_DNA"/>
</dbReference>
<sequence>MAVHAATYYNDASRRLVLAYKHGGKITLAGLLARLMAARLPDPAQADRKPLLVPVPLHRWRLWQRGFNQAALLAHELARLGKGEVLVDALMRQRRTPSLGGLGREARERALAGAIAVNPKRASVIAGRAVVLVDDVFTSGATTRACIAALGGAGARSIAVACFARVDEAATIRDVWTGPSRRGLRPENETPEAF</sequence>
<evidence type="ECO:0000259" key="2">
    <source>
        <dbReference type="Pfam" id="PF00156"/>
    </source>
</evidence>
<dbReference type="Pfam" id="PF00156">
    <property type="entry name" value="Pribosyltran"/>
    <property type="match status" value="1"/>
</dbReference>
<dbReference type="InterPro" id="IPR051910">
    <property type="entry name" value="ComF/GntX_DNA_util-trans"/>
</dbReference>
<dbReference type="PANTHER" id="PTHR47505">
    <property type="entry name" value="DNA UTILIZATION PROTEIN YHGH"/>
    <property type="match status" value="1"/>
</dbReference>
<dbReference type="Gene3D" id="3.40.50.2020">
    <property type="match status" value="1"/>
</dbReference>
<dbReference type="AlphaFoldDB" id="A0A1M7S761"/>
<protein>
    <submittedName>
        <fullName evidence="3">ComF family protein</fullName>
    </submittedName>
</protein>
<evidence type="ECO:0000256" key="1">
    <source>
        <dbReference type="ARBA" id="ARBA00008007"/>
    </source>
</evidence>
<gene>
    <name evidence="3" type="ORF">SAMN02745193_01148</name>
</gene>
<dbReference type="InterPro" id="IPR029057">
    <property type="entry name" value="PRTase-like"/>
</dbReference>
<dbReference type="STRING" id="198312.SAMN02745193_01148"/>
<keyword evidence="4" id="KW-1185">Reference proteome</keyword>
<dbReference type="PANTHER" id="PTHR47505:SF1">
    <property type="entry name" value="DNA UTILIZATION PROTEIN YHGH"/>
    <property type="match status" value="1"/>
</dbReference>
<feature type="domain" description="Phosphoribosyltransferase" evidence="2">
    <location>
        <begin position="110"/>
        <end position="166"/>
    </location>
</feature>
<dbReference type="CDD" id="cd06223">
    <property type="entry name" value="PRTases_typeI"/>
    <property type="match status" value="1"/>
</dbReference>
<proteinExistence type="inferred from homology"/>
<dbReference type="InterPro" id="IPR000836">
    <property type="entry name" value="PRTase_dom"/>
</dbReference>
<evidence type="ECO:0000313" key="4">
    <source>
        <dbReference type="Proteomes" id="UP000184391"/>
    </source>
</evidence>
<dbReference type="SUPFAM" id="SSF53271">
    <property type="entry name" value="PRTase-like"/>
    <property type="match status" value="1"/>
</dbReference>
<accession>A0A1M7S761</accession>
<reference evidence="4" key="1">
    <citation type="submission" date="2016-12" db="EMBL/GenBank/DDBJ databases">
        <authorList>
            <person name="Varghese N."/>
            <person name="Submissions S."/>
        </authorList>
    </citation>
    <scope>NUCLEOTIDE SEQUENCE [LARGE SCALE GENOMIC DNA]</scope>
    <source>
        <strain evidence="4">DSM 11032</strain>
    </source>
</reference>